<dbReference type="EC" id="3.2.2.27" evidence="4 9"/>
<dbReference type="NCBIfam" id="NF003589">
    <property type="entry name" value="PRK05254.1-2"/>
    <property type="match status" value="1"/>
</dbReference>
<dbReference type="SUPFAM" id="SSF52141">
    <property type="entry name" value="Uracil-DNA glycosylase-like"/>
    <property type="match status" value="1"/>
</dbReference>
<proteinExistence type="inferred from homology"/>
<dbReference type="PROSITE" id="PS00130">
    <property type="entry name" value="U_DNA_GLYCOSYLASE"/>
    <property type="match status" value="1"/>
</dbReference>
<feature type="active site" description="Proton acceptor" evidence="9 10">
    <location>
        <position position="71"/>
    </location>
</feature>
<evidence type="ECO:0000256" key="10">
    <source>
        <dbReference type="PROSITE-ProRule" id="PRU10072"/>
    </source>
</evidence>
<accession>A0ABQ0A435</accession>
<evidence type="ECO:0000313" key="14">
    <source>
        <dbReference type="Proteomes" id="UP001465153"/>
    </source>
</evidence>
<keyword evidence="9" id="KW-0963">Cytoplasm</keyword>
<comment type="catalytic activity">
    <reaction evidence="1 9 11">
        <text>Hydrolyzes single-stranded DNA or mismatched double-stranded DNA and polynucleotides, releasing free uracil.</text>
        <dbReference type="EC" id="3.2.2.27"/>
    </reaction>
</comment>
<evidence type="ECO:0000259" key="12">
    <source>
        <dbReference type="SMART" id="SM00986"/>
    </source>
</evidence>
<gene>
    <name evidence="9 13" type="primary">ung</name>
    <name evidence="13" type="ORF">NBRC116591_02210</name>
</gene>
<dbReference type="SMART" id="SM00987">
    <property type="entry name" value="UreE_C"/>
    <property type="match status" value="1"/>
</dbReference>
<comment type="similarity">
    <text evidence="3 9 11">Belongs to the uracil-DNA glycosylase (UDG) superfamily. UNG family.</text>
</comment>
<keyword evidence="8 9" id="KW-0234">DNA repair</keyword>
<dbReference type="NCBIfam" id="NF003588">
    <property type="entry name" value="PRK05254.1-1"/>
    <property type="match status" value="1"/>
</dbReference>
<reference evidence="13 14" key="1">
    <citation type="submission" date="2024-04" db="EMBL/GenBank/DDBJ databases">
        <title>Draft genome sequence of Sessilibacter corallicola NBRC 116591.</title>
        <authorList>
            <person name="Miyakawa T."/>
            <person name="Kusuya Y."/>
            <person name="Miura T."/>
        </authorList>
    </citation>
    <scope>NUCLEOTIDE SEQUENCE [LARGE SCALE GENOMIC DNA]</scope>
    <source>
        <strain evidence="13 14">KU-00831-HH</strain>
    </source>
</reference>
<organism evidence="13 14">
    <name type="scientific">Sessilibacter corallicola</name>
    <dbReference type="NCBI Taxonomy" id="2904075"/>
    <lineage>
        <taxon>Bacteria</taxon>
        <taxon>Pseudomonadati</taxon>
        <taxon>Pseudomonadota</taxon>
        <taxon>Gammaproteobacteria</taxon>
        <taxon>Cellvibrionales</taxon>
        <taxon>Cellvibrionaceae</taxon>
        <taxon>Sessilibacter</taxon>
    </lineage>
</organism>
<keyword evidence="14" id="KW-1185">Reference proteome</keyword>
<evidence type="ECO:0000256" key="8">
    <source>
        <dbReference type="ARBA" id="ARBA00023204"/>
    </source>
</evidence>
<sequence>MDSASPAIQLPESWLTYLQSEFDQDYMKSLKQFLVQEKQSGKTIYPPGKLMFNAFNSTDFENVKVVILGQDPYHGPDQAHGLSFSVPHGVKVPPSLVNIYKEIARDLGIAPAPHGCLQHWANQGVLLLNATLSVQAGMAGSHQNKGWEQFTDQVVAALNEHREQLVFLLWGSYAQKKGRIIDRDRHLVLSSPHPSPLSAHRGFLGCGHFSEVNRYLKAHSKTEIDWSLPE</sequence>
<evidence type="ECO:0000256" key="9">
    <source>
        <dbReference type="HAMAP-Rule" id="MF_00148"/>
    </source>
</evidence>
<dbReference type="PANTHER" id="PTHR11264">
    <property type="entry name" value="URACIL-DNA GLYCOSYLASE"/>
    <property type="match status" value="1"/>
</dbReference>
<protein>
    <recommendedName>
        <fullName evidence="5 9">Uracil-DNA glycosylase</fullName>
        <shortName evidence="9">UDG</shortName>
        <ecNumber evidence="4 9">3.2.2.27</ecNumber>
    </recommendedName>
</protein>
<comment type="subcellular location">
    <subcellularLocation>
        <location evidence="9">Cytoplasm</location>
    </subcellularLocation>
</comment>
<evidence type="ECO:0000256" key="11">
    <source>
        <dbReference type="RuleBase" id="RU003780"/>
    </source>
</evidence>
<evidence type="ECO:0000256" key="2">
    <source>
        <dbReference type="ARBA" id="ARBA00002631"/>
    </source>
</evidence>
<dbReference type="NCBIfam" id="NF003592">
    <property type="entry name" value="PRK05254.1-5"/>
    <property type="match status" value="1"/>
</dbReference>
<evidence type="ECO:0000256" key="5">
    <source>
        <dbReference type="ARBA" id="ARBA00018429"/>
    </source>
</evidence>
<dbReference type="Pfam" id="PF03167">
    <property type="entry name" value="UDG"/>
    <property type="match status" value="1"/>
</dbReference>
<dbReference type="NCBIfam" id="TIGR00628">
    <property type="entry name" value="ung"/>
    <property type="match status" value="1"/>
</dbReference>
<dbReference type="NCBIfam" id="NF003591">
    <property type="entry name" value="PRK05254.1-4"/>
    <property type="match status" value="1"/>
</dbReference>
<dbReference type="Proteomes" id="UP001465153">
    <property type="component" value="Unassembled WGS sequence"/>
</dbReference>
<evidence type="ECO:0000256" key="6">
    <source>
        <dbReference type="ARBA" id="ARBA00022763"/>
    </source>
</evidence>
<dbReference type="SMART" id="SM00986">
    <property type="entry name" value="UDG"/>
    <property type="match status" value="1"/>
</dbReference>
<comment type="function">
    <text evidence="2 9 11">Excises uracil residues from the DNA which can arise as a result of misincorporation of dUMP residues by DNA polymerase or due to deamination of cytosine.</text>
</comment>
<dbReference type="CDD" id="cd10027">
    <property type="entry name" value="UDG-F1-like"/>
    <property type="match status" value="1"/>
</dbReference>
<evidence type="ECO:0000256" key="3">
    <source>
        <dbReference type="ARBA" id="ARBA00008184"/>
    </source>
</evidence>
<dbReference type="InterPro" id="IPR018085">
    <property type="entry name" value="Ura-DNA_Glyclase_AS"/>
</dbReference>
<dbReference type="RefSeq" id="WP_350337988.1">
    <property type="nucleotide sequence ID" value="NZ_BAABWN010000001.1"/>
</dbReference>
<dbReference type="Gene3D" id="3.40.470.10">
    <property type="entry name" value="Uracil-DNA glycosylase-like domain"/>
    <property type="match status" value="1"/>
</dbReference>
<feature type="domain" description="Uracil-DNA glycosylase-like" evidence="12">
    <location>
        <begin position="56"/>
        <end position="216"/>
    </location>
</feature>
<name>A0ABQ0A435_9GAMM</name>
<comment type="caution">
    <text evidence="13">The sequence shown here is derived from an EMBL/GenBank/DDBJ whole genome shotgun (WGS) entry which is preliminary data.</text>
</comment>
<evidence type="ECO:0000256" key="1">
    <source>
        <dbReference type="ARBA" id="ARBA00001400"/>
    </source>
</evidence>
<dbReference type="PANTHER" id="PTHR11264:SF0">
    <property type="entry name" value="URACIL-DNA GLYCOSYLASE"/>
    <property type="match status" value="1"/>
</dbReference>
<keyword evidence="7 9" id="KW-0378">Hydrolase</keyword>
<dbReference type="InterPro" id="IPR002043">
    <property type="entry name" value="UDG_fam1"/>
</dbReference>
<evidence type="ECO:0000256" key="4">
    <source>
        <dbReference type="ARBA" id="ARBA00012030"/>
    </source>
</evidence>
<evidence type="ECO:0000256" key="7">
    <source>
        <dbReference type="ARBA" id="ARBA00022801"/>
    </source>
</evidence>
<dbReference type="EMBL" id="BAABWN010000001">
    <property type="protein sequence ID" value="GAA6166411.1"/>
    <property type="molecule type" value="Genomic_DNA"/>
</dbReference>
<evidence type="ECO:0000313" key="13">
    <source>
        <dbReference type="EMBL" id="GAA6166411.1"/>
    </source>
</evidence>
<dbReference type="HAMAP" id="MF_00148">
    <property type="entry name" value="UDG"/>
    <property type="match status" value="1"/>
</dbReference>
<dbReference type="InterPro" id="IPR036895">
    <property type="entry name" value="Uracil-DNA_glycosylase-like_sf"/>
</dbReference>
<keyword evidence="6 9" id="KW-0227">DNA damage</keyword>
<dbReference type="InterPro" id="IPR005122">
    <property type="entry name" value="Uracil-DNA_glycosylase-like"/>
</dbReference>